<accession>C4FMX5</accession>
<sequence>MYLVKAASVTVYANGYTRHIKSLYRIGNSFMVKAFSSISALC</sequence>
<dbReference type="EMBL" id="ACIK02000004">
    <property type="protein sequence ID" value="EEP66067.1"/>
    <property type="molecule type" value="Genomic_DNA"/>
</dbReference>
<dbReference type="Proteomes" id="UP000003529">
    <property type="component" value="Unassembled WGS sequence"/>
</dbReference>
<dbReference type="AlphaFoldDB" id="C4FMX5"/>
<evidence type="ECO:0000313" key="2">
    <source>
        <dbReference type="Proteomes" id="UP000003529"/>
    </source>
</evidence>
<organism evidence="1 2">
    <name type="scientific">Veillonella dispar ATCC 17748</name>
    <dbReference type="NCBI Taxonomy" id="546273"/>
    <lineage>
        <taxon>Bacteria</taxon>
        <taxon>Bacillati</taxon>
        <taxon>Bacillota</taxon>
        <taxon>Negativicutes</taxon>
        <taxon>Veillonellales</taxon>
        <taxon>Veillonellaceae</taxon>
        <taxon>Veillonella</taxon>
    </lineage>
</organism>
<gene>
    <name evidence="1" type="ORF">VEIDISOL_00130</name>
</gene>
<reference evidence="1" key="1">
    <citation type="submission" date="2009-04" db="EMBL/GenBank/DDBJ databases">
        <authorList>
            <person name="Weinstock G."/>
            <person name="Sodergren E."/>
            <person name="Clifton S."/>
            <person name="Fulton L."/>
            <person name="Fulton B."/>
            <person name="Courtney L."/>
            <person name="Fronick C."/>
            <person name="Harrison M."/>
            <person name="Strong C."/>
            <person name="Farmer C."/>
            <person name="Delahaunty K."/>
            <person name="Markovic C."/>
            <person name="Hall O."/>
            <person name="Minx P."/>
            <person name="Tomlinson C."/>
            <person name="Mitreva M."/>
            <person name="Nelson J."/>
            <person name="Hou S."/>
            <person name="Wollam A."/>
            <person name="Pepin K.H."/>
            <person name="Johnson M."/>
            <person name="Bhonagiri V."/>
            <person name="Nash W.E."/>
            <person name="Warren W."/>
            <person name="Chinwalla A."/>
            <person name="Mardis E.R."/>
            <person name="Wilson R.K."/>
        </authorList>
    </citation>
    <scope>NUCLEOTIDE SEQUENCE [LARGE SCALE GENOMIC DNA]</scope>
    <source>
        <strain evidence="1">ATCC 17748</strain>
    </source>
</reference>
<dbReference type="HOGENOM" id="CLU_3259427_0_0_9"/>
<comment type="caution">
    <text evidence="1">The sequence shown here is derived from an EMBL/GenBank/DDBJ whole genome shotgun (WGS) entry which is preliminary data.</text>
</comment>
<name>C4FMX5_9FIRM</name>
<evidence type="ECO:0000313" key="1">
    <source>
        <dbReference type="EMBL" id="EEP66067.1"/>
    </source>
</evidence>
<keyword evidence="2" id="KW-1185">Reference proteome</keyword>
<proteinExistence type="predicted"/>
<protein>
    <submittedName>
        <fullName evidence="1">Uncharacterized protein</fullName>
    </submittedName>
</protein>